<dbReference type="AlphaFoldDB" id="A0AAE0AW66"/>
<reference evidence="2" key="1">
    <citation type="journal article" date="2023" name="Plant J.">
        <title>Genome sequences and population genomics provide insights into the demographic history, inbreeding, and mutation load of two 'living fossil' tree species of Dipteronia.</title>
        <authorList>
            <person name="Feng Y."/>
            <person name="Comes H.P."/>
            <person name="Chen J."/>
            <person name="Zhu S."/>
            <person name="Lu R."/>
            <person name="Zhang X."/>
            <person name="Li P."/>
            <person name="Qiu J."/>
            <person name="Olsen K.M."/>
            <person name="Qiu Y."/>
        </authorList>
    </citation>
    <scope>NUCLEOTIDE SEQUENCE</scope>
    <source>
        <strain evidence="2">NBL</strain>
    </source>
</reference>
<proteinExistence type="predicted"/>
<feature type="region of interest" description="Disordered" evidence="1">
    <location>
        <begin position="108"/>
        <end position="129"/>
    </location>
</feature>
<gene>
    <name evidence="2" type="ORF">Dsin_004576</name>
</gene>
<keyword evidence="3" id="KW-1185">Reference proteome</keyword>
<name>A0AAE0AW66_9ROSI</name>
<evidence type="ECO:0000313" key="3">
    <source>
        <dbReference type="Proteomes" id="UP001281410"/>
    </source>
</evidence>
<sequence>MVESNFPKVRNDEGAKVENAFSGLRLYDDNNNEDGTGMVSDDKRALGGSVSNLSIQVIGERSLVGDEVGNGSGIKLEVEECSLLCGANQGKDNGLEGLDLQLRGEFEGREMEGEEDGTSSRYEHSEGEDSMYNYGSDDEHRVNSYYPRNVEYVQQSKCENENPLLMNSHVAFGSEDWDDFEQEVGGNNPSSLTLDKLQYKRELNLEGERKVQNFTSLTPIRFPSDNQKEQRNDVTELPVLSKEVQGTDETKENINHSMANLTGFPCSGEVEHVEEVKDYSCRQLSSSRC</sequence>
<dbReference type="Proteomes" id="UP001281410">
    <property type="component" value="Unassembled WGS sequence"/>
</dbReference>
<feature type="region of interest" description="Disordered" evidence="1">
    <location>
        <begin position="20"/>
        <end position="45"/>
    </location>
</feature>
<dbReference type="EMBL" id="JANJYJ010000002">
    <property type="protein sequence ID" value="KAK3224714.1"/>
    <property type="molecule type" value="Genomic_DNA"/>
</dbReference>
<accession>A0AAE0AW66</accession>
<evidence type="ECO:0000313" key="2">
    <source>
        <dbReference type="EMBL" id="KAK3224714.1"/>
    </source>
</evidence>
<organism evidence="2 3">
    <name type="scientific">Dipteronia sinensis</name>
    <dbReference type="NCBI Taxonomy" id="43782"/>
    <lineage>
        <taxon>Eukaryota</taxon>
        <taxon>Viridiplantae</taxon>
        <taxon>Streptophyta</taxon>
        <taxon>Embryophyta</taxon>
        <taxon>Tracheophyta</taxon>
        <taxon>Spermatophyta</taxon>
        <taxon>Magnoliopsida</taxon>
        <taxon>eudicotyledons</taxon>
        <taxon>Gunneridae</taxon>
        <taxon>Pentapetalae</taxon>
        <taxon>rosids</taxon>
        <taxon>malvids</taxon>
        <taxon>Sapindales</taxon>
        <taxon>Sapindaceae</taxon>
        <taxon>Hippocastanoideae</taxon>
        <taxon>Acereae</taxon>
        <taxon>Dipteronia</taxon>
    </lineage>
</organism>
<evidence type="ECO:0000256" key="1">
    <source>
        <dbReference type="SAM" id="MobiDB-lite"/>
    </source>
</evidence>
<comment type="caution">
    <text evidence="2">The sequence shown here is derived from an EMBL/GenBank/DDBJ whole genome shotgun (WGS) entry which is preliminary data.</text>
</comment>
<protein>
    <submittedName>
        <fullName evidence="2">Uncharacterized protein</fullName>
    </submittedName>
</protein>